<name>A0A0L0HHF8_SPIPD</name>
<gene>
    <name evidence="3" type="ORF">SPPG_04861</name>
</gene>
<dbReference type="InParanoid" id="A0A0L0HHF8"/>
<accession>A0A0L0HHF8</accession>
<evidence type="ECO:0000313" key="4">
    <source>
        <dbReference type="Proteomes" id="UP000053201"/>
    </source>
</evidence>
<keyword evidence="2" id="KW-1133">Transmembrane helix</keyword>
<evidence type="ECO:0000313" key="3">
    <source>
        <dbReference type="EMBL" id="KND00553.1"/>
    </source>
</evidence>
<dbReference type="Proteomes" id="UP000053201">
    <property type="component" value="Unassembled WGS sequence"/>
</dbReference>
<feature type="compositionally biased region" description="Low complexity" evidence="1">
    <location>
        <begin position="9"/>
        <end position="26"/>
    </location>
</feature>
<dbReference type="GeneID" id="27688289"/>
<sequence>MFDSGNYGSSNPSTDSTTSSSSSTWTQDPASMGIIIGVIGVICLLGIALLIWSCYRYRRAKLPTYEDAVSRGPNRNVVLEPLPPYEKDDEVDEIRCDTTSDMNETAPGEGNDEQEEDLPPAIYSPAETLPVEIVVRG</sequence>
<dbReference type="OrthoDB" id="10385855at2759"/>
<dbReference type="AlphaFoldDB" id="A0A0L0HHF8"/>
<reference evidence="3 4" key="1">
    <citation type="submission" date="2009-08" db="EMBL/GenBank/DDBJ databases">
        <title>The Genome Sequence of Spizellomyces punctatus strain DAOM BR117.</title>
        <authorList>
            <consortium name="The Broad Institute Genome Sequencing Platform"/>
            <person name="Russ C."/>
            <person name="Cuomo C."/>
            <person name="Shea T."/>
            <person name="Young S.K."/>
            <person name="Zeng Q."/>
            <person name="Koehrsen M."/>
            <person name="Haas B."/>
            <person name="Borodovsky M."/>
            <person name="Guigo R."/>
            <person name="Alvarado L."/>
            <person name="Berlin A."/>
            <person name="Bochicchio J."/>
            <person name="Borenstein D."/>
            <person name="Chapman S."/>
            <person name="Chen Z."/>
            <person name="Engels R."/>
            <person name="Freedman E."/>
            <person name="Gellesch M."/>
            <person name="Goldberg J."/>
            <person name="Griggs A."/>
            <person name="Gujja S."/>
            <person name="Heiman D."/>
            <person name="Hepburn T."/>
            <person name="Howarth C."/>
            <person name="Jen D."/>
            <person name="Larson L."/>
            <person name="Lewis B."/>
            <person name="Mehta T."/>
            <person name="Park D."/>
            <person name="Pearson M."/>
            <person name="Roberts A."/>
            <person name="Saif S."/>
            <person name="Shenoy N."/>
            <person name="Sisk P."/>
            <person name="Stolte C."/>
            <person name="Sykes S."/>
            <person name="Thomson T."/>
            <person name="Walk T."/>
            <person name="White J."/>
            <person name="Yandava C."/>
            <person name="Burger G."/>
            <person name="Gray M.W."/>
            <person name="Holland P.W.H."/>
            <person name="King N."/>
            <person name="Lang F.B.F."/>
            <person name="Roger A.J."/>
            <person name="Ruiz-Trillo I."/>
            <person name="Lander E."/>
            <person name="Nusbaum C."/>
        </authorList>
    </citation>
    <scope>NUCLEOTIDE SEQUENCE [LARGE SCALE GENOMIC DNA]</scope>
    <source>
        <strain evidence="3 4">DAOM BR117</strain>
    </source>
</reference>
<keyword evidence="2" id="KW-0472">Membrane</keyword>
<protein>
    <submittedName>
        <fullName evidence="3">Uncharacterized protein</fullName>
    </submittedName>
</protein>
<dbReference type="VEuPathDB" id="FungiDB:SPPG_04861"/>
<proteinExistence type="predicted"/>
<evidence type="ECO:0000256" key="2">
    <source>
        <dbReference type="SAM" id="Phobius"/>
    </source>
</evidence>
<organism evidence="3 4">
    <name type="scientific">Spizellomyces punctatus (strain DAOM BR117)</name>
    <dbReference type="NCBI Taxonomy" id="645134"/>
    <lineage>
        <taxon>Eukaryota</taxon>
        <taxon>Fungi</taxon>
        <taxon>Fungi incertae sedis</taxon>
        <taxon>Chytridiomycota</taxon>
        <taxon>Chytridiomycota incertae sedis</taxon>
        <taxon>Chytridiomycetes</taxon>
        <taxon>Spizellomycetales</taxon>
        <taxon>Spizellomycetaceae</taxon>
        <taxon>Spizellomyces</taxon>
    </lineage>
</organism>
<feature type="region of interest" description="Disordered" evidence="1">
    <location>
        <begin position="68"/>
        <end position="126"/>
    </location>
</feature>
<feature type="region of interest" description="Disordered" evidence="1">
    <location>
        <begin position="1"/>
        <end position="26"/>
    </location>
</feature>
<evidence type="ECO:0000256" key="1">
    <source>
        <dbReference type="SAM" id="MobiDB-lite"/>
    </source>
</evidence>
<keyword evidence="2" id="KW-0812">Transmembrane</keyword>
<dbReference type="RefSeq" id="XP_016608592.1">
    <property type="nucleotide sequence ID" value="XM_016753099.1"/>
</dbReference>
<keyword evidence="4" id="KW-1185">Reference proteome</keyword>
<feature type="transmembrane region" description="Helical" evidence="2">
    <location>
        <begin position="30"/>
        <end position="52"/>
    </location>
</feature>
<dbReference type="EMBL" id="KQ257456">
    <property type="protein sequence ID" value="KND00553.1"/>
    <property type="molecule type" value="Genomic_DNA"/>
</dbReference>